<dbReference type="InterPro" id="IPR001094">
    <property type="entry name" value="Flavdoxin-like"/>
</dbReference>
<organism evidence="15 16">
    <name type="scientific">Smittium simulii</name>
    <dbReference type="NCBI Taxonomy" id="133385"/>
    <lineage>
        <taxon>Eukaryota</taxon>
        <taxon>Fungi</taxon>
        <taxon>Fungi incertae sedis</taxon>
        <taxon>Zoopagomycota</taxon>
        <taxon>Kickxellomycotina</taxon>
        <taxon>Harpellomycetes</taxon>
        <taxon>Harpellales</taxon>
        <taxon>Legeriomycetaceae</taxon>
        <taxon>Smittium</taxon>
    </lineage>
</organism>
<dbReference type="GO" id="GO:0000103">
    <property type="term" value="P:sulfate assimilation"/>
    <property type="evidence" value="ECO:0007669"/>
    <property type="project" value="TreeGrafter"/>
</dbReference>
<name>A0A2T9YP40_9FUNG</name>
<dbReference type="EMBL" id="MBFR01000103">
    <property type="protein sequence ID" value="PVU94061.1"/>
    <property type="molecule type" value="Genomic_DNA"/>
</dbReference>
<comment type="pathway">
    <text evidence="3">Sulfur metabolism; hydrogen sulfide biosynthesis; hydrogen sulfide from sulfite (NADPH route): step 1/1.</text>
</comment>
<gene>
    <name evidence="15" type="ORF">BB561_002827</name>
</gene>
<dbReference type="Gene3D" id="3.40.50.970">
    <property type="match status" value="2"/>
</dbReference>
<dbReference type="PRINTS" id="PR00369">
    <property type="entry name" value="FLAVODOXIN"/>
</dbReference>
<dbReference type="InterPro" id="IPR006066">
    <property type="entry name" value="NO2/SO3_Rdtase_FeS/sirohaem_BS"/>
</dbReference>
<comment type="catalytic activity">
    <reaction evidence="13">
        <text>hydrogen sulfide + 3 NADP(+) + 3 H2O = sulfite + 3 NADPH + 4 H(+)</text>
        <dbReference type="Rhea" id="RHEA:13801"/>
        <dbReference type="ChEBI" id="CHEBI:15377"/>
        <dbReference type="ChEBI" id="CHEBI:15378"/>
        <dbReference type="ChEBI" id="CHEBI:17359"/>
        <dbReference type="ChEBI" id="CHEBI:29919"/>
        <dbReference type="ChEBI" id="CHEBI:57783"/>
        <dbReference type="ChEBI" id="CHEBI:58349"/>
        <dbReference type="EC" id="1.8.1.2"/>
    </reaction>
</comment>
<dbReference type="Gene3D" id="3.30.413.10">
    <property type="entry name" value="Sulfite Reductase Hemoprotein, domain 1"/>
    <property type="match status" value="2"/>
</dbReference>
<dbReference type="GO" id="GO:0004783">
    <property type="term" value="F:sulfite reductase (NADPH) activity"/>
    <property type="evidence" value="ECO:0007669"/>
    <property type="project" value="UniProtKB-EC"/>
</dbReference>
<dbReference type="InterPro" id="IPR029061">
    <property type="entry name" value="THDP-binding"/>
</dbReference>
<evidence type="ECO:0000256" key="2">
    <source>
        <dbReference type="ARBA" id="ARBA00001966"/>
    </source>
</evidence>
<evidence type="ECO:0000313" key="15">
    <source>
        <dbReference type="EMBL" id="PVU94061.1"/>
    </source>
</evidence>
<dbReference type="GO" id="GO:0020037">
    <property type="term" value="F:heme binding"/>
    <property type="evidence" value="ECO:0007669"/>
    <property type="project" value="InterPro"/>
</dbReference>
<dbReference type="FunFam" id="3.40.50.360:FF:000016">
    <property type="entry name" value="Sulfite reductase subunit beta"/>
    <property type="match status" value="1"/>
</dbReference>
<dbReference type="Gene3D" id="3.40.50.360">
    <property type="match status" value="1"/>
</dbReference>
<comment type="cofactor">
    <cofactor evidence="2">
        <name>[4Fe-4S] cluster</name>
        <dbReference type="ChEBI" id="CHEBI:49883"/>
    </cofactor>
</comment>
<dbReference type="Pfam" id="PF03460">
    <property type="entry name" value="NIR_SIR_ferr"/>
    <property type="match status" value="1"/>
</dbReference>
<dbReference type="GO" id="GO:0051539">
    <property type="term" value="F:4 iron, 4 sulfur cluster binding"/>
    <property type="evidence" value="ECO:0007669"/>
    <property type="project" value="UniProtKB-KW"/>
</dbReference>
<dbReference type="InterPro" id="IPR006067">
    <property type="entry name" value="NO2/SO3_Rdtase_4Fe4S_dom"/>
</dbReference>
<evidence type="ECO:0000256" key="7">
    <source>
        <dbReference type="ARBA" id="ARBA00022617"/>
    </source>
</evidence>
<sequence>MIYQNLKLNAFSSAALSAYYSSDIILIEDGELSASAIGILDSLVSKNSSFPTKNSIRPPSIIKISPFGDFPKILQSALEPTETPTSVSVIATSHILLSLLPTVYSYSKLFSDKNKHIPSLTITIGISGPKNNQSDASDVMAYMDSKCSIFASHTIQQVFDFSLISSIISKNSQIPAISYFDSNILDNFKLENIIFRDFSSTVELYKTIVNKKSDEASTLSEKSNIDLESVNTQNLSKESNDNVLDGKDKILEQINIDQIISSSLDLFKSTPYLPAKYDGSTDASVVFVSITDFGFSKDVDFVESSCGYLTLYQVRPLPKQLILEKLPASVKKIVILEHIEENSKIWGPLVFDFIELIQSSAFKDRNSINPLIIDIQSPYSFSKQLSIAGSLKNLLSIINSTNCSKLFKMSKIALDSPNEQTQNNNESSENQDTFKALDLHQYSEVEIANQIPYQKLFETVFQDRFKIINSENPSMIWSNLNSLKSNPEYGFGILASQEQKQRQLHKIVTDILQDTENDLGTEINTLLYKWVETVSKANSDLVQLVKNINSAIKNYQNVDSPYIKSLKEYSANFLTYSNWLVGSDEWAVDFGNSGIHQVLSSGFNINMLILDSANYSDSRSDENNQLAALLKNKKDIGLYALNYGNAYVASISAYASYTQALTALIEASTFPGPSVVLAHIPSQSEKVINTSHSPIESMKLAKIAVDNGKWPLYRWTPKIESNNDGNFILDSQKLRNEIKQFLDKKNTLCLISNTVPTYNSKINNSVEQTQADAIAKSAKSDLEKLMAGLQGPSITILYASDGSNAHAVAKKIHFGAKARKMSSEIFIMNDFDFSEIEFKSLVIFVVSTAGQGEFPTNGKGFWKSLKDASVNLSNLKYSVFALGDSHYWPSEEDSIFYNKPGKDLDKRLFELSAIRLCSIGLGDDSNDNGWEAGFSAWEPELWKSLGYDSLVDLSNVYEDEPPKISDEDNKIQSNYLRGNIVAELNDSSKGDVDEFTGKLLKFHGTYGQDDRDIRDQRIENGLSPAYSFMIRVRLPAGKATCKQWIAMDDLATKYGNETIKITTRQTFQLHGVLKSNLRNTINSINKALMDTIAACGDVNRNVVSSANPLQPQLREEVAKLAKDISESLLPKTTAYHEIWVSDKIVAGQALQDFEPMYGQSYLPRKFKIAIAIPPENDVDVFAYDLGLIAILNESEDIIGYNVAVGGGMGMTHNNKKTYPRLASILGYINKNDVIEVSKAIVTTQRDFGDRKNRKHARMKYTIDDYGIDWFRSQVEERSNVKFEQEKKYNFVRNGDRYGWVDSIPGYKNYTMFVQNGRVADLPGYQLKSALRNIASVHKGYIQLTCNSHVIIADVANKDVANMDDLLKKLGVHNKNHSQLRLHSMACTSFPTCGLAMAESERYLPSLVTLLDETINEAGLRNDAIVIRMTGCPNGCARPYVAEIGLVGKAPGTYNLYLGGAHNGSRLNKVYKESVQEEEILEILKPLIKNYALEKLDDEKFGDYVIRSGVIRETFQGLDFHN</sequence>
<dbReference type="PANTHER" id="PTHR11493">
    <property type="entry name" value="SULFITE REDUCTASE [NADPH] SUBUNIT BETA-RELATED"/>
    <property type="match status" value="1"/>
</dbReference>
<dbReference type="PROSITE" id="PS50902">
    <property type="entry name" value="FLAVODOXIN_LIKE"/>
    <property type="match status" value="1"/>
</dbReference>
<dbReference type="Proteomes" id="UP000245383">
    <property type="component" value="Unassembled WGS sequence"/>
</dbReference>
<keyword evidence="12" id="KW-0411">Iron-sulfur</keyword>
<feature type="domain" description="Flavodoxin-like" evidence="14">
    <location>
        <begin position="794"/>
        <end position="942"/>
    </location>
</feature>
<dbReference type="PROSITE" id="PS00365">
    <property type="entry name" value="NIR_SIR"/>
    <property type="match status" value="1"/>
</dbReference>
<dbReference type="Pfam" id="PF00258">
    <property type="entry name" value="Flavodoxin_1"/>
    <property type="match status" value="1"/>
</dbReference>
<dbReference type="Gene3D" id="3.40.50.920">
    <property type="match status" value="1"/>
</dbReference>
<comment type="cofactor">
    <cofactor evidence="1">
        <name>siroheme</name>
        <dbReference type="ChEBI" id="CHEBI:60052"/>
    </cofactor>
</comment>
<evidence type="ECO:0000256" key="8">
    <source>
        <dbReference type="ARBA" id="ARBA00022723"/>
    </source>
</evidence>
<dbReference type="OrthoDB" id="1688044at2759"/>
<keyword evidence="6" id="KW-0004">4Fe-4S</keyword>
<evidence type="ECO:0000256" key="3">
    <source>
        <dbReference type="ARBA" id="ARBA00004774"/>
    </source>
</evidence>
<dbReference type="GO" id="GO:0050311">
    <property type="term" value="F:sulfite reductase (ferredoxin) activity"/>
    <property type="evidence" value="ECO:0007669"/>
    <property type="project" value="TreeGrafter"/>
</dbReference>
<dbReference type="InterPro" id="IPR036136">
    <property type="entry name" value="Nit/Sulf_reduc_fer-like_dom_sf"/>
</dbReference>
<keyword evidence="10" id="KW-0560">Oxidoreductase</keyword>
<keyword evidence="8" id="KW-0479">Metal-binding</keyword>
<dbReference type="InterPro" id="IPR008254">
    <property type="entry name" value="Flavodoxin/NO_synth"/>
</dbReference>
<dbReference type="GO" id="GO:0009337">
    <property type="term" value="C:sulfite reductase complex (NADPH)"/>
    <property type="evidence" value="ECO:0007669"/>
    <property type="project" value="UniProtKB-ARBA"/>
</dbReference>
<comment type="caution">
    <text evidence="15">The sequence shown here is derived from an EMBL/GenBank/DDBJ whole genome shotgun (WGS) entry which is preliminary data.</text>
</comment>
<evidence type="ECO:0000256" key="10">
    <source>
        <dbReference type="ARBA" id="ARBA00023002"/>
    </source>
</evidence>
<dbReference type="InterPro" id="IPR045854">
    <property type="entry name" value="NO2/SO3_Rdtase_4Fe4S_sf"/>
</dbReference>
<dbReference type="SUPFAM" id="SSF56014">
    <property type="entry name" value="Nitrite and sulphite reductase 4Fe-4S domain-like"/>
    <property type="match status" value="2"/>
</dbReference>
<dbReference type="FunFam" id="3.30.413.10:FF:000003">
    <property type="entry name" value="Sulfite reductase [NADPH] hemoprotein beta-component"/>
    <property type="match status" value="1"/>
</dbReference>
<keyword evidence="9" id="KW-0521">NADP</keyword>
<evidence type="ECO:0000313" key="16">
    <source>
        <dbReference type="Proteomes" id="UP000245383"/>
    </source>
</evidence>
<dbReference type="SUPFAM" id="SSF52218">
    <property type="entry name" value="Flavoproteins"/>
    <property type="match status" value="1"/>
</dbReference>
<keyword evidence="16" id="KW-1185">Reference proteome</keyword>
<dbReference type="GO" id="GO:0010181">
    <property type="term" value="F:FMN binding"/>
    <property type="evidence" value="ECO:0007669"/>
    <property type="project" value="InterPro"/>
</dbReference>
<dbReference type="GO" id="GO:0046872">
    <property type="term" value="F:metal ion binding"/>
    <property type="evidence" value="ECO:0007669"/>
    <property type="project" value="UniProtKB-KW"/>
</dbReference>
<dbReference type="InterPro" id="IPR009014">
    <property type="entry name" value="Transketo_C/PFOR_II"/>
</dbReference>
<keyword evidence="11" id="KW-0408">Iron</keyword>
<dbReference type="InterPro" id="IPR045169">
    <property type="entry name" value="NO2/SO3_Rdtase_4Fe4S_prot"/>
</dbReference>
<evidence type="ECO:0000256" key="5">
    <source>
        <dbReference type="ARBA" id="ARBA00012604"/>
    </source>
</evidence>
<dbReference type="SUPFAM" id="SSF52518">
    <property type="entry name" value="Thiamin diphosphate-binding fold (THDP-binding)"/>
    <property type="match status" value="1"/>
</dbReference>
<dbReference type="SUPFAM" id="SSF52922">
    <property type="entry name" value="TK C-terminal domain-like"/>
    <property type="match status" value="1"/>
</dbReference>
<dbReference type="PANTHER" id="PTHR11493:SF47">
    <property type="entry name" value="SULFITE REDUCTASE [NADPH] SUBUNIT BETA"/>
    <property type="match status" value="1"/>
</dbReference>
<evidence type="ECO:0000256" key="4">
    <source>
        <dbReference type="ARBA" id="ARBA00010429"/>
    </source>
</evidence>
<evidence type="ECO:0000256" key="1">
    <source>
        <dbReference type="ARBA" id="ARBA00001929"/>
    </source>
</evidence>
<comment type="similarity">
    <text evidence="4">Belongs to the nitrite and sulfite reductase 4Fe-4S domain family.</text>
</comment>
<evidence type="ECO:0000256" key="9">
    <source>
        <dbReference type="ARBA" id="ARBA00022857"/>
    </source>
</evidence>
<dbReference type="STRING" id="133385.A0A2T9YP40"/>
<dbReference type="InterPro" id="IPR029039">
    <property type="entry name" value="Flavoprotein-like_sf"/>
</dbReference>
<evidence type="ECO:0000259" key="14">
    <source>
        <dbReference type="PROSITE" id="PS50902"/>
    </source>
</evidence>
<dbReference type="InterPro" id="IPR002880">
    <property type="entry name" value="Pyrv_Fd/Flavodoxin_OxRdtase_N"/>
</dbReference>
<dbReference type="NCBIfam" id="NF010029">
    <property type="entry name" value="PRK13504.1"/>
    <property type="match status" value="1"/>
</dbReference>
<protein>
    <recommendedName>
        <fullName evidence="5">assimilatory sulfite reductase (NADPH)</fullName>
        <ecNumber evidence="5">1.8.1.2</ecNumber>
    </recommendedName>
</protein>
<dbReference type="InterPro" id="IPR005117">
    <property type="entry name" value="NiRdtase/SiRdtase_haem-b_fer"/>
</dbReference>
<evidence type="ECO:0000256" key="11">
    <source>
        <dbReference type="ARBA" id="ARBA00023004"/>
    </source>
</evidence>
<reference evidence="15 16" key="1">
    <citation type="journal article" date="2018" name="MBio">
        <title>Comparative Genomics Reveals the Core Gene Toolbox for the Fungus-Insect Symbiosis.</title>
        <authorList>
            <person name="Wang Y."/>
            <person name="Stata M."/>
            <person name="Wang W."/>
            <person name="Stajich J.E."/>
            <person name="White M.M."/>
            <person name="Moncalvo J.M."/>
        </authorList>
    </citation>
    <scope>NUCLEOTIDE SEQUENCE [LARGE SCALE GENOMIC DNA]</scope>
    <source>
        <strain evidence="15 16">SWE-8-4</strain>
    </source>
</reference>
<dbReference type="Pfam" id="PF01077">
    <property type="entry name" value="NIR_SIR"/>
    <property type="match status" value="1"/>
</dbReference>
<dbReference type="SUPFAM" id="SSF55124">
    <property type="entry name" value="Nitrite/Sulfite reductase N-terminal domain-like"/>
    <property type="match status" value="2"/>
</dbReference>
<dbReference type="PRINTS" id="PR00397">
    <property type="entry name" value="SIROHAEM"/>
</dbReference>
<dbReference type="FunFam" id="3.30.413.10:FF:000004">
    <property type="entry name" value="Sulfite reductase [NADPH] hemoprotein beta-component"/>
    <property type="match status" value="1"/>
</dbReference>
<proteinExistence type="inferred from homology"/>
<keyword evidence="7" id="KW-0349">Heme</keyword>
<accession>A0A2T9YP40</accession>
<evidence type="ECO:0000256" key="6">
    <source>
        <dbReference type="ARBA" id="ARBA00022485"/>
    </source>
</evidence>
<dbReference type="Pfam" id="PF01855">
    <property type="entry name" value="POR_N"/>
    <property type="match status" value="1"/>
</dbReference>
<evidence type="ECO:0000256" key="13">
    <source>
        <dbReference type="ARBA" id="ARBA00052219"/>
    </source>
</evidence>
<dbReference type="EC" id="1.8.1.2" evidence="5"/>
<evidence type="ECO:0000256" key="12">
    <source>
        <dbReference type="ARBA" id="ARBA00023014"/>
    </source>
</evidence>